<evidence type="ECO:0000313" key="1">
    <source>
        <dbReference type="EMBL" id="TVX88340.1"/>
    </source>
</evidence>
<accession>A0A559ILC7</accession>
<organism evidence="1 2">
    <name type="scientific">Paenibacillus agilis</name>
    <dbReference type="NCBI Taxonomy" id="3020863"/>
    <lineage>
        <taxon>Bacteria</taxon>
        <taxon>Bacillati</taxon>
        <taxon>Bacillota</taxon>
        <taxon>Bacilli</taxon>
        <taxon>Bacillales</taxon>
        <taxon>Paenibacillaceae</taxon>
        <taxon>Paenibacillus</taxon>
    </lineage>
</organism>
<evidence type="ECO:0000313" key="2">
    <source>
        <dbReference type="Proteomes" id="UP000318102"/>
    </source>
</evidence>
<comment type="caution">
    <text evidence="1">The sequence shown here is derived from an EMBL/GenBank/DDBJ whole genome shotgun (WGS) entry which is preliminary data.</text>
</comment>
<dbReference type="Proteomes" id="UP000318102">
    <property type="component" value="Unassembled WGS sequence"/>
</dbReference>
<sequence length="144" mass="16015">MWEASYEALQARMRSLLPEVTAWYAGHLPAAPQRPAVWVQLLKAKDERASARTTASEVTWQVVYVPPLIGDVPDGRAQLTAAERIRSHFTALHQLKDNSGNVFNRVSVKGGTRGADTFVRITLAAELEDPTVQHDLIKKVSVHY</sequence>
<dbReference type="AlphaFoldDB" id="A0A559ILC7"/>
<protein>
    <submittedName>
        <fullName evidence="1">Uncharacterized protein</fullName>
    </submittedName>
</protein>
<reference evidence="1 2" key="1">
    <citation type="submission" date="2019-07" db="EMBL/GenBank/DDBJ databases">
        <authorList>
            <person name="Kim J."/>
        </authorList>
    </citation>
    <scope>NUCLEOTIDE SEQUENCE [LARGE SCALE GENOMIC DNA]</scope>
    <source>
        <strain evidence="1 2">N4</strain>
    </source>
</reference>
<gene>
    <name evidence="1" type="ORF">FPZ44_20885</name>
</gene>
<keyword evidence="2" id="KW-1185">Reference proteome</keyword>
<dbReference type="RefSeq" id="WP_144993538.1">
    <property type="nucleotide sequence ID" value="NZ_VNJK01000003.1"/>
</dbReference>
<name>A0A559ILC7_9BACL</name>
<proteinExistence type="predicted"/>
<dbReference type="OrthoDB" id="9848444at2"/>
<dbReference type="EMBL" id="VNJK01000003">
    <property type="protein sequence ID" value="TVX88340.1"/>
    <property type="molecule type" value="Genomic_DNA"/>
</dbReference>